<gene>
    <name evidence="1" type="ORF">B296_00008328</name>
</gene>
<dbReference type="AlphaFoldDB" id="A0A426YNA4"/>
<protein>
    <submittedName>
        <fullName evidence="1">Uncharacterized protein</fullName>
    </submittedName>
</protein>
<evidence type="ECO:0000313" key="1">
    <source>
        <dbReference type="EMBL" id="RRT53209.1"/>
    </source>
</evidence>
<accession>A0A426YNA4</accession>
<reference evidence="1 2" key="1">
    <citation type="journal article" date="2014" name="Agronomy (Basel)">
        <title>A Draft Genome Sequence for Ensete ventricosum, the Drought-Tolerant Tree Against Hunger.</title>
        <authorList>
            <person name="Harrison J."/>
            <person name="Moore K.A."/>
            <person name="Paszkiewicz K."/>
            <person name="Jones T."/>
            <person name="Grant M."/>
            <person name="Ambacheew D."/>
            <person name="Muzemil S."/>
            <person name="Studholme D.J."/>
        </authorList>
    </citation>
    <scope>NUCLEOTIDE SEQUENCE [LARGE SCALE GENOMIC DNA]</scope>
</reference>
<dbReference type="Proteomes" id="UP000287651">
    <property type="component" value="Unassembled WGS sequence"/>
</dbReference>
<evidence type="ECO:0000313" key="2">
    <source>
        <dbReference type="Proteomes" id="UP000287651"/>
    </source>
</evidence>
<proteinExistence type="predicted"/>
<name>A0A426YNA4_ENSVE</name>
<comment type="caution">
    <text evidence="1">The sequence shown here is derived from an EMBL/GenBank/DDBJ whole genome shotgun (WGS) entry which is preliminary data.</text>
</comment>
<organism evidence="1 2">
    <name type="scientific">Ensete ventricosum</name>
    <name type="common">Abyssinian banana</name>
    <name type="synonym">Musa ensete</name>
    <dbReference type="NCBI Taxonomy" id="4639"/>
    <lineage>
        <taxon>Eukaryota</taxon>
        <taxon>Viridiplantae</taxon>
        <taxon>Streptophyta</taxon>
        <taxon>Embryophyta</taxon>
        <taxon>Tracheophyta</taxon>
        <taxon>Spermatophyta</taxon>
        <taxon>Magnoliopsida</taxon>
        <taxon>Liliopsida</taxon>
        <taxon>Zingiberales</taxon>
        <taxon>Musaceae</taxon>
        <taxon>Ensete</taxon>
    </lineage>
</organism>
<dbReference type="EMBL" id="AMZH03011250">
    <property type="protein sequence ID" value="RRT53209.1"/>
    <property type="molecule type" value="Genomic_DNA"/>
</dbReference>
<sequence length="211" mass="22886">MVSESRSSTIFTITVYYHRHHPHYLFSSRFCLVIPCCFGCLSSVVRSVQPQSRDHLSVIAESGAVLCTFVPSLHFSAHLSPATLNRATSASLPSHYLPHLPPLVAASFPASLQPPSSMATTSVCSRSKSLDIPVTRRWSLPPSLPSRFFTATKPSSTIASISSAFSSLCHSRLYRTCSCRRPALFSSLVVAAVADPLYRCPLPPLLPAPSL</sequence>